<reference evidence="1" key="3">
    <citation type="submission" date="2019-06" db="EMBL/GenBank/DDBJ databases">
        <title>A comparative analysis of the Nautiliaceae.</title>
        <authorList>
            <person name="Grosche A."/>
            <person name="Smedile F."/>
            <person name="Vetriani C."/>
        </authorList>
    </citation>
    <scope>NUCLEOTIDE SEQUENCE</scope>
    <source>
        <strain evidence="1">TB6</strain>
    </source>
</reference>
<keyword evidence="4" id="KW-1185">Reference proteome</keyword>
<reference evidence="4" key="1">
    <citation type="submission" date="2018-03" db="EMBL/GenBank/DDBJ databases">
        <title>A comparative analysis of the Nautiliaceae.</title>
        <authorList>
            <person name="Grosche A."/>
            <person name="Smedile F."/>
            <person name="Vetriani C."/>
        </authorList>
    </citation>
    <scope>NUCLEOTIDE SEQUENCE [LARGE SCALE GENOMIC DNA]</scope>
    <source>
        <strain evidence="4">TB6</strain>
    </source>
</reference>
<accession>A0AAJ4RDC0</accession>
<evidence type="ECO:0000313" key="3">
    <source>
        <dbReference type="Proteomes" id="UP000272781"/>
    </source>
</evidence>
<sequence length="62" mass="7339">MEKLNKAIEKVKNADMDDKLKESVIEHLTEWYNEKKSLAWLEEKIEEAWEKILPILNEAGLI</sequence>
<dbReference type="RefSeq" id="WP_123352619.1">
    <property type="nucleotide sequence ID" value="NZ_CP027432.2"/>
</dbReference>
<organism evidence="2 3">
    <name type="scientific">Caminibacter pacificus</name>
    <dbReference type="NCBI Taxonomy" id="1424653"/>
    <lineage>
        <taxon>Bacteria</taxon>
        <taxon>Pseudomonadati</taxon>
        <taxon>Campylobacterota</taxon>
        <taxon>Epsilonproteobacteria</taxon>
        <taxon>Nautiliales</taxon>
        <taxon>Nautiliaceae</taxon>
        <taxon>Caminibacter</taxon>
    </lineage>
</organism>
<proteinExistence type="predicted"/>
<gene>
    <name evidence="1" type="ORF">C6V80_00970</name>
    <name evidence="2" type="ORF">EDC58_1228</name>
</gene>
<dbReference type="Proteomes" id="UP000272781">
    <property type="component" value="Unassembled WGS sequence"/>
</dbReference>
<evidence type="ECO:0000313" key="2">
    <source>
        <dbReference type="EMBL" id="ROR40239.1"/>
    </source>
</evidence>
<evidence type="ECO:0000313" key="4">
    <source>
        <dbReference type="Proteomes" id="UP000298805"/>
    </source>
</evidence>
<dbReference type="EMBL" id="RJVK01000002">
    <property type="protein sequence ID" value="ROR40239.1"/>
    <property type="molecule type" value="Genomic_DNA"/>
</dbReference>
<name>A0AAJ4RDC0_9BACT</name>
<dbReference type="EMBL" id="CP027432">
    <property type="protein sequence ID" value="QCI27582.1"/>
    <property type="molecule type" value="Genomic_DNA"/>
</dbReference>
<protein>
    <submittedName>
        <fullName evidence="2">Uncharacterized protein</fullName>
    </submittedName>
</protein>
<dbReference type="AlphaFoldDB" id="A0AAJ4RDC0"/>
<evidence type="ECO:0000313" key="1">
    <source>
        <dbReference type="EMBL" id="QCI27582.1"/>
    </source>
</evidence>
<reference evidence="2 3" key="2">
    <citation type="submission" date="2018-11" db="EMBL/GenBank/DDBJ databases">
        <title>Genomic Encyclopedia of Type Strains, Phase IV (KMG-IV): sequencing the most valuable type-strain genomes for metagenomic binning, comparative biology and taxonomic classification.</title>
        <authorList>
            <person name="Goeker M."/>
        </authorList>
    </citation>
    <scope>NUCLEOTIDE SEQUENCE [LARGE SCALE GENOMIC DNA]</scope>
    <source>
        <strain evidence="2 3">DSM 27783</strain>
    </source>
</reference>
<dbReference type="Proteomes" id="UP000298805">
    <property type="component" value="Chromosome"/>
</dbReference>